<feature type="transmembrane region" description="Helical" evidence="1">
    <location>
        <begin position="340"/>
        <end position="361"/>
    </location>
</feature>
<feature type="transmembrane region" description="Helical" evidence="1">
    <location>
        <begin position="197"/>
        <end position="216"/>
    </location>
</feature>
<feature type="transmembrane region" description="Helical" evidence="1">
    <location>
        <begin position="223"/>
        <end position="245"/>
    </location>
</feature>
<evidence type="ECO:0000313" key="2">
    <source>
        <dbReference type="EMBL" id="TQM39719.1"/>
    </source>
</evidence>
<proteinExistence type="predicted"/>
<feature type="transmembrane region" description="Helical" evidence="1">
    <location>
        <begin position="124"/>
        <end position="141"/>
    </location>
</feature>
<comment type="caution">
    <text evidence="2">The sequence shown here is derived from an EMBL/GenBank/DDBJ whole genome shotgun (WGS) entry which is preliminary data.</text>
</comment>
<protein>
    <submittedName>
        <fullName evidence="2">Uncharacterized protein</fullName>
    </submittedName>
</protein>
<dbReference type="InterPro" id="IPR045691">
    <property type="entry name" value="DUF6056"/>
</dbReference>
<sequence>MKRNLRHVFYELKVHLEYSSIFIYLGFICIFPLILLSFFNNPASDDFDLSYESQVEHLWDLQIRRYIEWSGRYFANGVISILDPLVYNNYFGFKLIPIFLIAFFILGVYFFFKNLNLSLTFTQISALVGTFIVVYICKMPSIAEGIYWIPGSITNFLPVILVFFFYGLLFKFFFTGKGINIFFAFLVLIATMGCNEITVINILFINSILFIVYFFYNKKINGILTSILIVTIFLGLIEIMAPGNTARANQINSNHQFLHSLLKTLQFAISYTMKWLPFLILIVFYWFDEMIEIIKSNIPYQYLMSPAYAFMLLWITINIDIFACFWSTNSAPPGRTVNTIYFFFILNFIYFIICLIYHFCIKKRINFISLKNQKLTLGILIGLFLFSDNNVTLSYLDLISGKAYKYNKELNKRFEMIIKNPNSECILPALENKPQTIYSEEVMGLTSDKNNWKNLEIARYYRKKSIIINPTNPLLTE</sequence>
<name>A0A543G0V5_9FLAO</name>
<evidence type="ECO:0000313" key="3">
    <source>
        <dbReference type="Proteomes" id="UP000320773"/>
    </source>
</evidence>
<feature type="transmembrane region" description="Helical" evidence="1">
    <location>
        <begin position="172"/>
        <end position="191"/>
    </location>
</feature>
<feature type="transmembrane region" description="Helical" evidence="1">
    <location>
        <begin position="265"/>
        <end position="287"/>
    </location>
</feature>
<reference evidence="2 3" key="1">
    <citation type="submission" date="2019-06" db="EMBL/GenBank/DDBJ databases">
        <title>Genomic Encyclopedia of Archaeal and Bacterial Type Strains, Phase II (KMG-II): from individual species to whole genera.</title>
        <authorList>
            <person name="Goeker M."/>
        </authorList>
    </citation>
    <scope>NUCLEOTIDE SEQUENCE [LARGE SCALE GENOMIC DNA]</scope>
    <source>
        <strain evidence="2 3">DSM 24789</strain>
    </source>
</reference>
<keyword evidence="1" id="KW-1133">Transmembrane helix</keyword>
<dbReference type="Proteomes" id="UP000320773">
    <property type="component" value="Unassembled WGS sequence"/>
</dbReference>
<feature type="transmembrane region" description="Helical" evidence="1">
    <location>
        <begin position="21"/>
        <end position="39"/>
    </location>
</feature>
<feature type="transmembrane region" description="Helical" evidence="1">
    <location>
        <begin position="91"/>
        <end position="112"/>
    </location>
</feature>
<accession>A0A543G0V5</accession>
<gene>
    <name evidence="2" type="ORF">BC670_0546</name>
</gene>
<dbReference type="RefSeq" id="WP_089080234.1">
    <property type="nucleotide sequence ID" value="NZ_VFPJ01000001.1"/>
</dbReference>
<keyword evidence="1" id="KW-0472">Membrane</keyword>
<dbReference type="AlphaFoldDB" id="A0A543G0V5"/>
<feature type="transmembrane region" description="Helical" evidence="1">
    <location>
        <begin position="308"/>
        <end position="328"/>
    </location>
</feature>
<evidence type="ECO:0000256" key="1">
    <source>
        <dbReference type="SAM" id="Phobius"/>
    </source>
</evidence>
<dbReference type="Pfam" id="PF19528">
    <property type="entry name" value="DUF6056"/>
    <property type="match status" value="1"/>
</dbReference>
<keyword evidence="1" id="KW-0812">Transmembrane</keyword>
<feature type="transmembrane region" description="Helical" evidence="1">
    <location>
        <begin position="147"/>
        <end position="165"/>
    </location>
</feature>
<organism evidence="2 3">
    <name type="scientific">Flavobacterium branchiophilum</name>
    <dbReference type="NCBI Taxonomy" id="55197"/>
    <lineage>
        <taxon>Bacteria</taxon>
        <taxon>Pseudomonadati</taxon>
        <taxon>Bacteroidota</taxon>
        <taxon>Flavobacteriia</taxon>
        <taxon>Flavobacteriales</taxon>
        <taxon>Flavobacteriaceae</taxon>
        <taxon>Flavobacterium</taxon>
    </lineage>
</organism>
<dbReference type="EMBL" id="VFPJ01000001">
    <property type="protein sequence ID" value="TQM39719.1"/>
    <property type="molecule type" value="Genomic_DNA"/>
</dbReference>